<sequence>MKHTSPRRTALATGVALVAVLGVTAAVGTTASAQSGGPSAHDRPGKPSEQQIAALFDQWNKALATGDSRKVTALYAPDAVLLPTVSPRIRTNHAEIADYFDEFLAKKPSGKKLRTVVEVLDADTAIDTGLYRFTLTDKAGKTSEVDARYTYVYEKTGGKWLIVNHHSSVLPAAS</sequence>
<accession>A0A5P2USD2</accession>
<evidence type="ECO:0000313" key="4">
    <source>
        <dbReference type="EMBL" id="QEU82232.1"/>
    </source>
</evidence>
<dbReference type="InterPro" id="IPR032710">
    <property type="entry name" value="NTF2-like_dom_sf"/>
</dbReference>
<dbReference type="OrthoDB" id="953853at2"/>
<reference evidence="4 5" key="2">
    <citation type="submission" date="2017-09" db="EMBL/GenBank/DDBJ databases">
        <authorList>
            <person name="Lee N."/>
            <person name="Cho B.-K."/>
        </authorList>
    </citation>
    <scope>NUCLEOTIDE SEQUENCE [LARGE SCALE GENOMIC DNA]</scope>
    <source>
        <strain evidence="4 5">ATCC 27467</strain>
    </source>
</reference>
<evidence type="ECO:0000259" key="2">
    <source>
        <dbReference type="Pfam" id="PF08332"/>
    </source>
</evidence>
<dbReference type="InterPro" id="IPR011944">
    <property type="entry name" value="Steroid_delta5-4_isomerase"/>
</dbReference>
<dbReference type="GO" id="GO:0004683">
    <property type="term" value="F:calcium/calmodulin-dependent protein kinase activity"/>
    <property type="evidence" value="ECO:0007669"/>
    <property type="project" value="InterPro"/>
</dbReference>
<evidence type="ECO:0000313" key="3">
    <source>
        <dbReference type="EMBL" id="GGZ95534.1"/>
    </source>
</evidence>
<proteinExistence type="predicted"/>
<dbReference type="Pfam" id="PF08332">
    <property type="entry name" value="CaMKII_AD"/>
    <property type="match status" value="1"/>
</dbReference>
<dbReference type="AlphaFoldDB" id="A0A5P2USD2"/>
<dbReference type="PIRSF" id="PIRSF028470">
    <property type="entry name" value="UCP028470"/>
    <property type="match status" value="1"/>
</dbReference>
<reference evidence="3" key="3">
    <citation type="submission" date="2020-09" db="EMBL/GenBank/DDBJ databases">
        <authorList>
            <person name="Sun Q."/>
            <person name="Ohkuma M."/>
        </authorList>
    </citation>
    <scope>NUCLEOTIDE SEQUENCE</scope>
    <source>
        <strain evidence="3">JCM 4834</strain>
    </source>
</reference>
<keyword evidence="1" id="KW-0732">Signal</keyword>
<feature type="chain" id="PRO_5044622917" evidence="1">
    <location>
        <begin position="26"/>
        <end position="174"/>
    </location>
</feature>
<organism evidence="4 5">
    <name type="scientific">Streptomyces subrutilus</name>
    <dbReference type="NCBI Taxonomy" id="36818"/>
    <lineage>
        <taxon>Bacteria</taxon>
        <taxon>Bacillati</taxon>
        <taxon>Actinomycetota</taxon>
        <taxon>Actinomycetes</taxon>
        <taxon>Kitasatosporales</taxon>
        <taxon>Streptomycetaceae</taxon>
        <taxon>Streptomyces</taxon>
    </lineage>
</organism>
<dbReference type="EMBL" id="BMVX01000039">
    <property type="protein sequence ID" value="GGZ95534.1"/>
    <property type="molecule type" value="Genomic_DNA"/>
</dbReference>
<reference evidence="3" key="1">
    <citation type="journal article" date="2014" name="Int. J. Syst. Evol. Microbiol.">
        <title>Complete genome sequence of Corynebacterium casei LMG S-19264T (=DSM 44701T), isolated from a smear-ripened cheese.</title>
        <authorList>
            <consortium name="US DOE Joint Genome Institute (JGI-PGF)"/>
            <person name="Walter F."/>
            <person name="Albersmeier A."/>
            <person name="Kalinowski J."/>
            <person name="Ruckert C."/>
        </authorList>
    </citation>
    <scope>NUCLEOTIDE SEQUENCE</scope>
    <source>
        <strain evidence="3">JCM 4834</strain>
    </source>
</reference>
<dbReference type="InterPro" id="IPR013543">
    <property type="entry name" value="Ca/CaM-dep_prot_kinase-assoc"/>
</dbReference>
<dbReference type="PROSITE" id="PS51318">
    <property type="entry name" value="TAT"/>
    <property type="match status" value="1"/>
</dbReference>
<dbReference type="KEGG" id="ssub:CP968_31715"/>
<feature type="signal peptide" evidence="1">
    <location>
        <begin position="1"/>
        <end position="25"/>
    </location>
</feature>
<keyword evidence="5" id="KW-1185">Reference proteome</keyword>
<dbReference type="CDD" id="cd00531">
    <property type="entry name" value="NTF2_like"/>
    <property type="match status" value="1"/>
</dbReference>
<gene>
    <name evidence="4" type="ORF">CP968_31715</name>
    <name evidence="3" type="ORF">GCM10010371_64430</name>
</gene>
<evidence type="ECO:0000313" key="5">
    <source>
        <dbReference type="Proteomes" id="UP000326831"/>
    </source>
</evidence>
<dbReference type="Proteomes" id="UP000634660">
    <property type="component" value="Unassembled WGS sequence"/>
</dbReference>
<name>A0A5P2USD2_9ACTN</name>
<dbReference type="NCBIfam" id="TIGR02246">
    <property type="entry name" value="SgcJ/EcaC family oxidoreductase"/>
    <property type="match status" value="1"/>
</dbReference>
<dbReference type="Proteomes" id="UP000326831">
    <property type="component" value="Chromosome"/>
</dbReference>
<evidence type="ECO:0000256" key="1">
    <source>
        <dbReference type="SAM" id="SignalP"/>
    </source>
</evidence>
<dbReference type="GO" id="GO:0005516">
    <property type="term" value="F:calmodulin binding"/>
    <property type="evidence" value="ECO:0007669"/>
    <property type="project" value="InterPro"/>
</dbReference>
<dbReference type="Gene3D" id="3.10.450.50">
    <property type="match status" value="1"/>
</dbReference>
<dbReference type="EMBL" id="CP023701">
    <property type="protein sequence ID" value="QEU82232.1"/>
    <property type="molecule type" value="Genomic_DNA"/>
</dbReference>
<dbReference type="InterPro" id="IPR006311">
    <property type="entry name" value="TAT_signal"/>
</dbReference>
<feature type="domain" description="Calcium/calmodulin-dependent protein kinase II association-domain" evidence="2">
    <location>
        <begin position="49"/>
        <end position="170"/>
    </location>
</feature>
<dbReference type="RefSeq" id="WP_150521245.1">
    <property type="nucleotide sequence ID" value="NZ_BMVX01000039.1"/>
</dbReference>
<dbReference type="InterPro" id="IPR016887">
    <property type="entry name" value="UCP028470_steroid_isom-rel"/>
</dbReference>
<protein>
    <submittedName>
        <fullName evidence="4">SgcJ/EcaC family oxidoreductase</fullName>
    </submittedName>
</protein>
<dbReference type="SUPFAM" id="SSF54427">
    <property type="entry name" value="NTF2-like"/>
    <property type="match status" value="1"/>
</dbReference>